<evidence type="ECO:0000256" key="2">
    <source>
        <dbReference type="ARBA" id="ARBA00010457"/>
    </source>
</evidence>
<dbReference type="OrthoDB" id="2015551at2759"/>
<comment type="catalytic activity">
    <reaction evidence="9">
        <text>2 superoxide + 2 H(+) = H2O2 + O2</text>
        <dbReference type="Rhea" id="RHEA:20696"/>
        <dbReference type="ChEBI" id="CHEBI:15378"/>
        <dbReference type="ChEBI" id="CHEBI:15379"/>
        <dbReference type="ChEBI" id="CHEBI:16240"/>
        <dbReference type="ChEBI" id="CHEBI:18421"/>
        <dbReference type="EC" id="1.15.1.1"/>
    </reaction>
</comment>
<dbReference type="PROSITE" id="PS00332">
    <property type="entry name" value="SOD_CU_ZN_2"/>
    <property type="match status" value="1"/>
</dbReference>
<organism evidence="11 12">
    <name type="scientific">Leptobrachium leishanense</name>
    <name type="common">Leishan spiny toad</name>
    <dbReference type="NCBI Taxonomy" id="445787"/>
    <lineage>
        <taxon>Eukaryota</taxon>
        <taxon>Metazoa</taxon>
        <taxon>Chordata</taxon>
        <taxon>Craniata</taxon>
        <taxon>Vertebrata</taxon>
        <taxon>Euteleostomi</taxon>
        <taxon>Amphibia</taxon>
        <taxon>Batrachia</taxon>
        <taxon>Anura</taxon>
        <taxon>Pelobatoidea</taxon>
        <taxon>Megophryidae</taxon>
        <taxon>Leptobrachium</taxon>
    </lineage>
</organism>
<feature type="domain" description="Superoxide dismutase copper/zinc binding" evidence="10">
    <location>
        <begin position="17"/>
        <end position="150"/>
    </location>
</feature>
<protein>
    <recommendedName>
        <fullName evidence="9">Superoxide dismutase [Cu-Zn]</fullName>
        <ecNumber evidence="9">1.15.1.1</ecNumber>
    </recommendedName>
</protein>
<keyword evidence="7 9" id="KW-0186">Copper</keyword>
<comment type="cofactor">
    <cofactor evidence="9">
        <name>Zn(2+)</name>
        <dbReference type="ChEBI" id="CHEBI:29105"/>
    </cofactor>
    <text evidence="9">Binds 1 zinc ion per subunit.</text>
</comment>
<keyword evidence="3 9" id="KW-0479">Metal-binding</keyword>
<evidence type="ECO:0000256" key="8">
    <source>
        <dbReference type="ARBA" id="ARBA00023139"/>
    </source>
</evidence>
<accession>A0A8C5MAB9</accession>
<evidence type="ECO:0000256" key="3">
    <source>
        <dbReference type="ARBA" id="ARBA00022723"/>
    </source>
</evidence>
<dbReference type="CDD" id="cd00305">
    <property type="entry name" value="Cu-Zn_Superoxide_Dismutase"/>
    <property type="match status" value="1"/>
</dbReference>
<keyword evidence="5" id="KW-0049">Antioxidant</keyword>
<evidence type="ECO:0000256" key="1">
    <source>
        <dbReference type="ARBA" id="ARBA00003917"/>
    </source>
</evidence>
<dbReference type="PRINTS" id="PR00068">
    <property type="entry name" value="CUZNDISMTASE"/>
</dbReference>
<keyword evidence="8" id="KW-0449">Lipoprotein</keyword>
<keyword evidence="12" id="KW-1185">Reference proteome</keyword>
<dbReference type="GO" id="GO:0004784">
    <property type="term" value="F:superoxide dismutase activity"/>
    <property type="evidence" value="ECO:0007669"/>
    <property type="project" value="UniProtKB-EC"/>
</dbReference>
<reference evidence="11" key="1">
    <citation type="submission" date="2025-08" db="UniProtKB">
        <authorList>
            <consortium name="Ensembl"/>
        </authorList>
    </citation>
    <scope>IDENTIFICATION</scope>
</reference>
<dbReference type="Gene3D" id="2.60.40.200">
    <property type="entry name" value="Superoxide dismutase, copper/zinc binding domain"/>
    <property type="match status" value="1"/>
</dbReference>
<dbReference type="PANTHER" id="PTHR10003">
    <property type="entry name" value="SUPEROXIDE DISMUTASE CU-ZN -RELATED"/>
    <property type="match status" value="1"/>
</dbReference>
<evidence type="ECO:0000256" key="6">
    <source>
        <dbReference type="ARBA" id="ARBA00023002"/>
    </source>
</evidence>
<reference evidence="11" key="2">
    <citation type="submission" date="2025-09" db="UniProtKB">
        <authorList>
            <consortium name="Ensembl"/>
        </authorList>
    </citation>
    <scope>IDENTIFICATION</scope>
</reference>
<keyword evidence="4 9" id="KW-0862">Zinc</keyword>
<evidence type="ECO:0000313" key="12">
    <source>
        <dbReference type="Proteomes" id="UP000694569"/>
    </source>
</evidence>
<dbReference type="GeneTree" id="ENSGT00940000155551"/>
<dbReference type="GO" id="GO:0005507">
    <property type="term" value="F:copper ion binding"/>
    <property type="evidence" value="ECO:0007669"/>
    <property type="project" value="InterPro"/>
</dbReference>
<keyword evidence="8" id="KW-0564">Palmitate</keyword>
<comment type="similarity">
    <text evidence="2 9">Belongs to the Cu-Zn superoxide dismutase family.</text>
</comment>
<comment type="cofactor">
    <cofactor evidence="9">
        <name>Cu cation</name>
        <dbReference type="ChEBI" id="CHEBI:23378"/>
    </cofactor>
    <text evidence="9">Binds 1 copper ion per subunit.</text>
</comment>
<dbReference type="InterPro" id="IPR018152">
    <property type="entry name" value="SOD_Cu/Zn_BS"/>
</dbReference>
<dbReference type="InterPro" id="IPR001424">
    <property type="entry name" value="SOD_Cu_Zn_dom"/>
</dbReference>
<dbReference type="InterPro" id="IPR024134">
    <property type="entry name" value="SOD_Cu/Zn_/chaperone"/>
</dbReference>
<dbReference type="EC" id="1.15.1.1" evidence="9"/>
<keyword evidence="6 9" id="KW-0560">Oxidoreductase</keyword>
<evidence type="ECO:0000259" key="10">
    <source>
        <dbReference type="Pfam" id="PF00080"/>
    </source>
</evidence>
<dbReference type="FunFam" id="2.60.40.200:FF:000001">
    <property type="entry name" value="Superoxide dismutase [Cu-Zn]"/>
    <property type="match status" value="1"/>
</dbReference>
<name>A0A8C5MAB9_9ANUR</name>
<evidence type="ECO:0000256" key="5">
    <source>
        <dbReference type="ARBA" id="ARBA00022862"/>
    </source>
</evidence>
<comment type="function">
    <text evidence="1 9">Destroys radicals which are normally produced within the cells and which are toxic to biological systems.</text>
</comment>
<evidence type="ECO:0000256" key="4">
    <source>
        <dbReference type="ARBA" id="ARBA00022833"/>
    </source>
</evidence>
<evidence type="ECO:0000256" key="7">
    <source>
        <dbReference type="ARBA" id="ARBA00023008"/>
    </source>
</evidence>
<dbReference type="Pfam" id="PF00080">
    <property type="entry name" value="Sod_Cu"/>
    <property type="match status" value="1"/>
</dbReference>
<dbReference type="InterPro" id="IPR036423">
    <property type="entry name" value="SOD-like_Cu/Zn_dom_sf"/>
</dbReference>
<dbReference type="AlphaFoldDB" id="A0A8C5MAB9"/>
<dbReference type="Proteomes" id="UP000694569">
    <property type="component" value="Unplaced"/>
</dbReference>
<dbReference type="PROSITE" id="PS00087">
    <property type="entry name" value="SOD_CU_ZN_1"/>
    <property type="match status" value="1"/>
</dbReference>
<evidence type="ECO:0000256" key="9">
    <source>
        <dbReference type="RuleBase" id="RU000393"/>
    </source>
</evidence>
<proteinExistence type="inferred from homology"/>
<dbReference type="Ensembl" id="ENSLLET00000009434.1">
    <property type="protein sequence ID" value="ENSLLEP00000009083.1"/>
    <property type="gene ID" value="ENSLLEG00000005799.1"/>
</dbReference>
<dbReference type="SUPFAM" id="SSF49329">
    <property type="entry name" value="Cu,Zn superoxide dismutase-like"/>
    <property type="match status" value="1"/>
</dbReference>
<evidence type="ECO:0000313" key="11">
    <source>
        <dbReference type="Ensembl" id="ENSLLEP00000009083.1"/>
    </source>
</evidence>
<sequence length="154" mass="15843">MAAVVKSVCVLKGTGEVHGVVHFHQEGDGPVTVEGTIYSLTDGKHGFHIHAYGDNTNGCVSAGPHFNPEGKTHGAPEDAVRHVGDLGNITSSNGEAKISFSDKVISLQGPHNIIGRCVVVHEKEDDLGKGGNDESLVTGNAGGRLACGVIGICP</sequence>